<evidence type="ECO:0000256" key="1">
    <source>
        <dbReference type="ARBA" id="ARBA00004496"/>
    </source>
</evidence>
<reference evidence="7" key="2">
    <citation type="submission" date="2025-08" db="UniProtKB">
        <authorList>
            <consortium name="Ensembl"/>
        </authorList>
    </citation>
    <scope>IDENTIFICATION</scope>
    <source>
        <strain evidence="7">Brown Norway</strain>
    </source>
</reference>
<dbReference type="PRINTS" id="PR00295">
    <property type="entry name" value="STEFINA"/>
</dbReference>
<sequence>MMPGGLTPARPATPEIQEIANEVKAQLEEQTNKKYEKFEAVEYKTQVVAGINYFIKMDVGHDCFTHIKVFKGLSENSDLKLTGYQTNKTKNDELAYF</sequence>
<reference evidence="7" key="3">
    <citation type="submission" date="2025-09" db="UniProtKB">
        <authorList>
            <consortium name="Ensembl"/>
        </authorList>
    </citation>
    <scope>IDENTIFICATION</scope>
    <source>
        <strain evidence="7">Brown Norway</strain>
    </source>
</reference>
<evidence type="ECO:0000256" key="3">
    <source>
        <dbReference type="ARBA" id="ARBA00022490"/>
    </source>
</evidence>
<dbReference type="FunFam" id="3.10.450.10:FF:000001">
    <property type="entry name" value="Cystatin-A"/>
    <property type="match status" value="1"/>
</dbReference>
<dbReference type="InterPro" id="IPR046350">
    <property type="entry name" value="Cystatin_sf"/>
</dbReference>
<dbReference type="GO" id="GO:0001533">
    <property type="term" value="C:cornified envelope"/>
    <property type="evidence" value="ECO:0000266"/>
    <property type="project" value="RGD"/>
</dbReference>
<dbReference type="Proteomes" id="UP000002494">
    <property type="component" value="Chromosome 11"/>
</dbReference>
<dbReference type="InterPro" id="IPR001713">
    <property type="entry name" value="Prot_inh_stefin"/>
</dbReference>
<evidence type="ECO:0000256" key="4">
    <source>
        <dbReference type="ARBA" id="ARBA00022690"/>
    </source>
</evidence>
<keyword evidence="3" id="KW-0963">Cytoplasm</keyword>
<dbReference type="GO" id="GO:0030216">
    <property type="term" value="P:keratinocyte differentiation"/>
    <property type="evidence" value="ECO:0000266"/>
    <property type="project" value="RGD"/>
</dbReference>
<dbReference type="InterPro" id="IPR000010">
    <property type="entry name" value="Cystatin_dom"/>
</dbReference>
<dbReference type="AlphaFoldDB" id="A0A8I5ZJJ2"/>
<dbReference type="SMART" id="SM00043">
    <property type="entry name" value="CY"/>
    <property type="match status" value="1"/>
</dbReference>
<protein>
    <submittedName>
        <fullName evidence="7">Cystatin A</fullName>
    </submittedName>
</protein>
<name>A0A8I5ZJJ2_RAT</name>
<reference evidence="7" key="1">
    <citation type="submission" date="2024-01" db="EMBL/GenBank/DDBJ databases">
        <title>GRCr8: a new rat reference genome assembly contstructed from accurate long reads and long range scaffolding.</title>
        <authorList>
            <person name="Doris P.A."/>
            <person name="Kalbfleisch T."/>
            <person name="Li K."/>
            <person name="Howe K."/>
            <person name="Wood J."/>
        </authorList>
    </citation>
    <scope>NUCLEOTIDE SEQUENCE [LARGE SCALE GENOMIC DNA]</scope>
    <source>
        <strain evidence="7">Brown Norway</strain>
    </source>
</reference>
<dbReference type="CTD" id="1475"/>
<dbReference type="GO" id="GO:0002020">
    <property type="term" value="F:protease binding"/>
    <property type="evidence" value="ECO:0000266"/>
    <property type="project" value="RGD"/>
</dbReference>
<keyword evidence="4" id="KW-0646">Protease inhibitor</keyword>
<evidence type="ECO:0000313" key="7">
    <source>
        <dbReference type="Ensembl" id="ENSRNOP00000077612.1"/>
    </source>
</evidence>
<evidence type="ECO:0000256" key="5">
    <source>
        <dbReference type="ARBA" id="ARBA00022704"/>
    </source>
</evidence>
<dbReference type="CDD" id="cd00042">
    <property type="entry name" value="CY"/>
    <property type="match status" value="1"/>
</dbReference>
<evidence type="ECO:0000256" key="6">
    <source>
        <dbReference type="ARBA" id="ARBA00056152"/>
    </source>
</evidence>
<dbReference type="SMR" id="A0A8I5ZJJ2"/>
<dbReference type="PANTHER" id="PTHR11414:SF20">
    <property type="entry name" value="CYSTATIN-A"/>
    <property type="match status" value="1"/>
</dbReference>
<dbReference type="GO" id="GO:0005615">
    <property type="term" value="C:extracellular space"/>
    <property type="evidence" value="ECO:0000266"/>
    <property type="project" value="RGD"/>
</dbReference>
<dbReference type="AGR" id="RGD:1309603"/>
<comment type="subcellular location">
    <subcellularLocation>
        <location evidence="1">Cytoplasm</location>
    </subcellularLocation>
</comment>
<organism evidence="7 8">
    <name type="scientific">Rattus norvegicus</name>
    <name type="common">Rat</name>
    <dbReference type="NCBI Taxonomy" id="10116"/>
    <lineage>
        <taxon>Eukaryota</taxon>
        <taxon>Metazoa</taxon>
        <taxon>Chordata</taxon>
        <taxon>Craniata</taxon>
        <taxon>Vertebrata</taxon>
        <taxon>Euteleostomi</taxon>
        <taxon>Mammalia</taxon>
        <taxon>Eutheria</taxon>
        <taxon>Euarchontoglires</taxon>
        <taxon>Glires</taxon>
        <taxon>Rodentia</taxon>
        <taxon>Myomorpha</taxon>
        <taxon>Muroidea</taxon>
        <taxon>Muridae</taxon>
        <taxon>Murinae</taxon>
        <taxon>Rattus</taxon>
    </lineage>
</organism>
<dbReference type="GO" id="GO:1904090">
    <property type="term" value="C:peptidase inhibitor complex"/>
    <property type="evidence" value="ECO:0000266"/>
    <property type="project" value="RGD"/>
</dbReference>
<dbReference type="GeneID" id="288067"/>
<evidence type="ECO:0000256" key="2">
    <source>
        <dbReference type="ARBA" id="ARBA00009403"/>
    </source>
</evidence>
<accession>A0A8I5ZJJ2</accession>
<dbReference type="GeneTree" id="ENSGT00940000155717"/>
<dbReference type="OMA" id="INYFIKM"/>
<dbReference type="GO" id="GO:0045861">
    <property type="term" value="P:negative regulation of proteolysis"/>
    <property type="evidence" value="ECO:0000266"/>
    <property type="project" value="RGD"/>
</dbReference>
<dbReference type="GO" id="GO:0005737">
    <property type="term" value="C:cytoplasm"/>
    <property type="evidence" value="ECO:0000266"/>
    <property type="project" value="RGD"/>
</dbReference>
<dbReference type="RefSeq" id="NP_001099346.1">
    <property type="nucleotide sequence ID" value="NM_001105876.1"/>
</dbReference>
<comment type="similarity">
    <text evidence="2">Belongs to the cystatin family.</text>
</comment>
<dbReference type="Ensembl" id="ENSRNOT00000118968.2">
    <property type="protein sequence ID" value="ENSRNOP00000077612.1"/>
    <property type="gene ID" value="ENSRNOG00000086046.1"/>
</dbReference>
<dbReference type="GO" id="GO:0005654">
    <property type="term" value="C:nucleoplasm"/>
    <property type="evidence" value="ECO:0000266"/>
    <property type="project" value="RGD"/>
</dbReference>
<evidence type="ECO:0000313" key="8">
    <source>
        <dbReference type="Proteomes" id="UP000002494"/>
    </source>
</evidence>
<dbReference type="PROSITE" id="PS00287">
    <property type="entry name" value="CYSTATIN"/>
    <property type="match status" value="1"/>
</dbReference>
<dbReference type="GO" id="GO:0098609">
    <property type="term" value="P:cell-cell adhesion"/>
    <property type="evidence" value="ECO:0000266"/>
    <property type="project" value="RGD"/>
</dbReference>
<evidence type="ECO:0000313" key="9">
    <source>
        <dbReference type="RGD" id="1309603"/>
    </source>
</evidence>
<dbReference type="SUPFAM" id="SSF54403">
    <property type="entry name" value="Cystatin/monellin"/>
    <property type="match status" value="1"/>
</dbReference>
<dbReference type="KEGG" id="rno:288067"/>
<dbReference type="RGD" id="1309603">
    <property type="gene designation" value="Csta"/>
</dbReference>
<comment type="function">
    <text evidence="6">This is an intracellular thiol proteinase inhibitor.</text>
</comment>
<dbReference type="PANTHER" id="PTHR11414">
    <property type="entry name" value="CYSTATIN FAMILY MEMBER"/>
    <property type="match status" value="1"/>
</dbReference>
<proteinExistence type="inferred from homology"/>
<dbReference type="GO" id="GO:0005829">
    <property type="term" value="C:cytosol"/>
    <property type="evidence" value="ECO:0000266"/>
    <property type="project" value="RGD"/>
</dbReference>
<dbReference type="OrthoDB" id="2429551at2759"/>
<gene>
    <name evidence="7 9" type="primary">Csta</name>
</gene>
<dbReference type="Gene3D" id="3.10.450.10">
    <property type="match status" value="1"/>
</dbReference>
<dbReference type="GO" id="GO:0004869">
    <property type="term" value="F:cysteine-type endopeptidase inhibitor activity"/>
    <property type="evidence" value="ECO:0000266"/>
    <property type="project" value="RGD"/>
</dbReference>
<keyword evidence="5" id="KW-0789">Thiol protease inhibitor</keyword>
<dbReference type="InterPro" id="IPR018073">
    <property type="entry name" value="Prot_inh_cystat_CS"/>
</dbReference>
<dbReference type="Pfam" id="PF00031">
    <property type="entry name" value="Cystatin"/>
    <property type="match status" value="1"/>
</dbReference>
<keyword evidence="8" id="KW-1185">Reference proteome</keyword>